<keyword evidence="2" id="KW-1185">Reference proteome</keyword>
<organism evidence="1 2">
    <name type="scientific">Catellatospora bangladeshensis</name>
    <dbReference type="NCBI Taxonomy" id="310355"/>
    <lineage>
        <taxon>Bacteria</taxon>
        <taxon>Bacillati</taxon>
        <taxon>Actinomycetota</taxon>
        <taxon>Actinomycetes</taxon>
        <taxon>Micromonosporales</taxon>
        <taxon>Micromonosporaceae</taxon>
        <taxon>Catellatospora</taxon>
    </lineage>
</organism>
<reference evidence="1 2" key="1">
    <citation type="submission" date="2021-01" db="EMBL/GenBank/DDBJ databases">
        <title>Whole genome shotgun sequence of Catellatospora bangladeshensis NBRC 107357.</title>
        <authorList>
            <person name="Komaki H."/>
            <person name="Tamura T."/>
        </authorList>
    </citation>
    <scope>NUCLEOTIDE SEQUENCE [LARGE SCALE GENOMIC DNA]</scope>
    <source>
        <strain evidence="1 2">NBRC 107357</strain>
    </source>
</reference>
<dbReference type="Proteomes" id="UP000601223">
    <property type="component" value="Unassembled WGS sequence"/>
</dbReference>
<evidence type="ECO:0000313" key="2">
    <source>
        <dbReference type="Proteomes" id="UP000601223"/>
    </source>
</evidence>
<protein>
    <submittedName>
        <fullName evidence="1">Uncharacterized protein</fullName>
    </submittedName>
</protein>
<sequence>MWPSGRLHLPESEDGAAVAAVLADWAARGRPLEPETADPTLADIVWAAAGALTRDGDWIEFAFDEEGDPKWSDSATAFYVAIAPFVRKGTVHFDGEDGSHWSYTYTDGGITQHGWNGWDASVEPFGEAQDGPVEPDPPSSLTGPLLRLLAGAAVVAGAAMLVAKLF</sequence>
<evidence type="ECO:0000313" key="1">
    <source>
        <dbReference type="EMBL" id="GIF83004.1"/>
    </source>
</evidence>
<proteinExistence type="predicted"/>
<dbReference type="AlphaFoldDB" id="A0A8J3JTR2"/>
<dbReference type="EMBL" id="BONF01000026">
    <property type="protein sequence ID" value="GIF83004.1"/>
    <property type="molecule type" value="Genomic_DNA"/>
</dbReference>
<accession>A0A8J3JTR2</accession>
<name>A0A8J3JTR2_9ACTN</name>
<comment type="caution">
    <text evidence="1">The sequence shown here is derived from an EMBL/GenBank/DDBJ whole genome shotgun (WGS) entry which is preliminary data.</text>
</comment>
<gene>
    <name evidence="1" type="ORF">Cba03nite_43530</name>
</gene>